<dbReference type="GO" id="GO:0016616">
    <property type="term" value="F:oxidoreductase activity, acting on the CH-OH group of donors, NAD or NADP as acceptor"/>
    <property type="evidence" value="ECO:0007669"/>
    <property type="project" value="TreeGrafter"/>
</dbReference>
<dbReference type="NCBIfam" id="NF009466">
    <property type="entry name" value="PRK12826.1-2"/>
    <property type="match status" value="1"/>
</dbReference>
<dbReference type="PRINTS" id="PR00080">
    <property type="entry name" value="SDRFAMILY"/>
</dbReference>
<reference evidence="3 4" key="1">
    <citation type="journal article" date="2015" name="Nature">
        <title>rRNA introns, odd ribosomes, and small enigmatic genomes across a large radiation of phyla.</title>
        <authorList>
            <person name="Brown C.T."/>
            <person name="Hug L.A."/>
            <person name="Thomas B.C."/>
            <person name="Sharon I."/>
            <person name="Castelle C.J."/>
            <person name="Singh A."/>
            <person name="Wilkins M.J."/>
            <person name="Williams K.H."/>
            <person name="Banfield J.F."/>
        </authorList>
    </citation>
    <scope>NUCLEOTIDE SEQUENCE [LARGE SCALE GENOMIC DNA]</scope>
</reference>
<sequence>MSRLQNKVAIITGAGSGIGRAMAEVFAKEGAKVIVADYKPEGGQETIKNIIDAGGQAEFVQADVSKSNEVEAMVKVAVEKFGGLDILVNNAGVALMADLANTTDEIWQKTIDVDLKGVFLGVKFAVPEMEKRGKGKIINTASIAGLVGFQGITAYCAAKGGVVNMTKEMALDLASKKINVNAIAPGIIKTAMTTDILKDPKMAEGMLAQTPIGRLGEPEDIAYAALYLASDESDFVTGHTLVVDGGWIAK</sequence>
<protein>
    <submittedName>
        <fullName evidence="3">Short-chain dehydrogenase/reductase SDR</fullName>
    </submittedName>
</protein>
<dbReference type="FunFam" id="3.40.50.720:FF:000084">
    <property type="entry name" value="Short-chain dehydrogenase reductase"/>
    <property type="match status" value="1"/>
</dbReference>
<dbReference type="PANTHER" id="PTHR42760:SF115">
    <property type="entry name" value="3-OXOACYL-[ACYL-CARRIER-PROTEIN] REDUCTASE FABG"/>
    <property type="match status" value="1"/>
</dbReference>
<name>A0A0G0I120_9BACT</name>
<dbReference type="PANTHER" id="PTHR42760">
    <property type="entry name" value="SHORT-CHAIN DEHYDROGENASES/REDUCTASES FAMILY MEMBER"/>
    <property type="match status" value="1"/>
</dbReference>
<dbReference type="EMBL" id="LBSM01000012">
    <property type="protein sequence ID" value="KKQ17964.1"/>
    <property type="molecule type" value="Genomic_DNA"/>
</dbReference>
<dbReference type="PATRIC" id="fig|1618331.3.peg.662"/>
<dbReference type="NCBIfam" id="NF005559">
    <property type="entry name" value="PRK07231.1"/>
    <property type="match status" value="1"/>
</dbReference>
<accession>A0A0G0I120</accession>
<dbReference type="InterPro" id="IPR002347">
    <property type="entry name" value="SDR_fam"/>
</dbReference>
<evidence type="ECO:0000313" key="3">
    <source>
        <dbReference type="EMBL" id="KKQ17964.1"/>
    </source>
</evidence>
<gene>
    <name evidence="3" type="ORF">US31_C0012G0005</name>
</gene>
<proteinExistence type="inferred from homology"/>
<evidence type="ECO:0000256" key="1">
    <source>
        <dbReference type="ARBA" id="ARBA00006484"/>
    </source>
</evidence>
<organism evidence="3 4">
    <name type="scientific">Berkelbacteria bacterium GW2011_GWA1_36_9</name>
    <dbReference type="NCBI Taxonomy" id="1618331"/>
    <lineage>
        <taxon>Bacteria</taxon>
        <taxon>Candidatus Berkelbacteria</taxon>
    </lineage>
</organism>
<comment type="similarity">
    <text evidence="1">Belongs to the short-chain dehydrogenases/reductases (SDR) family.</text>
</comment>
<dbReference type="AlphaFoldDB" id="A0A0G0I120"/>
<keyword evidence="2" id="KW-0560">Oxidoreductase</keyword>
<dbReference type="InterPro" id="IPR036291">
    <property type="entry name" value="NAD(P)-bd_dom_sf"/>
</dbReference>
<dbReference type="PRINTS" id="PR00081">
    <property type="entry name" value="GDHRDH"/>
</dbReference>
<dbReference type="SUPFAM" id="SSF51735">
    <property type="entry name" value="NAD(P)-binding Rossmann-fold domains"/>
    <property type="match status" value="1"/>
</dbReference>
<dbReference type="Gene3D" id="3.40.50.720">
    <property type="entry name" value="NAD(P)-binding Rossmann-like Domain"/>
    <property type="match status" value="1"/>
</dbReference>
<dbReference type="PROSITE" id="PS00061">
    <property type="entry name" value="ADH_SHORT"/>
    <property type="match status" value="1"/>
</dbReference>
<dbReference type="Pfam" id="PF13561">
    <property type="entry name" value="adh_short_C2"/>
    <property type="match status" value="1"/>
</dbReference>
<evidence type="ECO:0000313" key="4">
    <source>
        <dbReference type="Proteomes" id="UP000034508"/>
    </source>
</evidence>
<dbReference type="InterPro" id="IPR020904">
    <property type="entry name" value="Sc_DH/Rdtase_CS"/>
</dbReference>
<evidence type="ECO:0000256" key="2">
    <source>
        <dbReference type="ARBA" id="ARBA00023002"/>
    </source>
</evidence>
<dbReference type="Proteomes" id="UP000034508">
    <property type="component" value="Unassembled WGS sequence"/>
</dbReference>
<comment type="caution">
    <text evidence="3">The sequence shown here is derived from an EMBL/GenBank/DDBJ whole genome shotgun (WGS) entry which is preliminary data.</text>
</comment>